<dbReference type="STRING" id="70996.SE18_10445"/>
<sequence>MSSLHVIFGTGPAGSSLAEELLRQGQQVRCVNRSGKANLPAAVEVVAGDLLNQAQINELCQGANVIYHCANVHYAEQTKIMPQFQQTIMQAAATVGARLVVLDTLYVYGSSQGRPLTEATPFAPHTRKGRMRAALVETYLAAQRAGTLEVTIGRAADFFGPQVLNSTLGDRVFPMLLQHKPAQLLGNIDLPHSFSYIGDVARGLALLGQHPAALGQAWHLPVAPPLTQRAMLQTIGQLLGYPVRSIALPKMAIRAFGLMDSFMREFVEMFYQYTEPQIVDAQAIERELGLEATPLEQALQATIAWYRGQQTKQKAAA</sequence>
<reference evidence="2 3" key="1">
    <citation type="submission" date="2015-07" db="EMBL/GenBank/DDBJ databases">
        <title>Whole genome sequence of Herpetosiphon geysericola DSM 7119.</title>
        <authorList>
            <person name="Hemp J."/>
            <person name="Ward L.M."/>
            <person name="Pace L.A."/>
            <person name="Fischer W.W."/>
        </authorList>
    </citation>
    <scope>NUCLEOTIDE SEQUENCE [LARGE SCALE GENOMIC DNA]</scope>
    <source>
        <strain evidence="2 3">DSM 7119</strain>
    </source>
</reference>
<dbReference type="InterPro" id="IPR051783">
    <property type="entry name" value="NAD(P)-dependent_oxidoreduct"/>
</dbReference>
<dbReference type="Gene3D" id="3.40.50.720">
    <property type="entry name" value="NAD(P)-binding Rossmann-like Domain"/>
    <property type="match status" value="1"/>
</dbReference>
<protein>
    <submittedName>
        <fullName evidence="2">Epimerase</fullName>
    </submittedName>
</protein>
<dbReference type="Proteomes" id="UP000050277">
    <property type="component" value="Unassembled WGS sequence"/>
</dbReference>
<name>A0A0P6Y5Y3_9CHLR</name>
<dbReference type="InterPro" id="IPR036291">
    <property type="entry name" value="NAD(P)-bd_dom_sf"/>
</dbReference>
<dbReference type="PANTHER" id="PTHR48079">
    <property type="entry name" value="PROTEIN YEEZ"/>
    <property type="match status" value="1"/>
</dbReference>
<feature type="domain" description="NAD-dependent epimerase/dehydratase" evidence="1">
    <location>
        <begin position="9"/>
        <end position="214"/>
    </location>
</feature>
<dbReference type="GO" id="GO:0005737">
    <property type="term" value="C:cytoplasm"/>
    <property type="evidence" value="ECO:0007669"/>
    <property type="project" value="TreeGrafter"/>
</dbReference>
<evidence type="ECO:0000259" key="1">
    <source>
        <dbReference type="Pfam" id="PF01370"/>
    </source>
</evidence>
<keyword evidence="3" id="KW-1185">Reference proteome</keyword>
<dbReference type="PATRIC" id="fig|70996.4.peg.1913"/>
<evidence type="ECO:0000313" key="2">
    <source>
        <dbReference type="EMBL" id="KPL88132.1"/>
    </source>
</evidence>
<dbReference type="SUPFAM" id="SSF51735">
    <property type="entry name" value="NAD(P)-binding Rossmann-fold domains"/>
    <property type="match status" value="1"/>
</dbReference>
<dbReference type="RefSeq" id="WP_054534395.1">
    <property type="nucleotide sequence ID" value="NZ_LGKP01000017.1"/>
</dbReference>
<dbReference type="OrthoDB" id="112777at2"/>
<gene>
    <name evidence="2" type="ORF">SE18_10445</name>
</gene>
<organism evidence="2 3">
    <name type="scientific">Herpetosiphon geysericola</name>
    <dbReference type="NCBI Taxonomy" id="70996"/>
    <lineage>
        <taxon>Bacteria</taxon>
        <taxon>Bacillati</taxon>
        <taxon>Chloroflexota</taxon>
        <taxon>Chloroflexia</taxon>
        <taxon>Herpetosiphonales</taxon>
        <taxon>Herpetosiphonaceae</taxon>
        <taxon>Herpetosiphon</taxon>
    </lineage>
</organism>
<dbReference type="PANTHER" id="PTHR48079:SF6">
    <property type="entry name" value="NAD(P)-BINDING DOMAIN-CONTAINING PROTEIN-RELATED"/>
    <property type="match status" value="1"/>
</dbReference>
<evidence type="ECO:0000313" key="3">
    <source>
        <dbReference type="Proteomes" id="UP000050277"/>
    </source>
</evidence>
<dbReference type="GO" id="GO:0004029">
    <property type="term" value="F:aldehyde dehydrogenase (NAD+) activity"/>
    <property type="evidence" value="ECO:0007669"/>
    <property type="project" value="TreeGrafter"/>
</dbReference>
<comment type="caution">
    <text evidence="2">The sequence shown here is derived from an EMBL/GenBank/DDBJ whole genome shotgun (WGS) entry which is preliminary data.</text>
</comment>
<dbReference type="AlphaFoldDB" id="A0A0P6Y5Y3"/>
<dbReference type="Pfam" id="PF01370">
    <property type="entry name" value="Epimerase"/>
    <property type="match status" value="1"/>
</dbReference>
<dbReference type="InterPro" id="IPR001509">
    <property type="entry name" value="Epimerase_deHydtase"/>
</dbReference>
<accession>A0A0P6Y5Y3</accession>
<proteinExistence type="predicted"/>
<dbReference type="EMBL" id="LGKP01000017">
    <property type="protein sequence ID" value="KPL88132.1"/>
    <property type="molecule type" value="Genomic_DNA"/>
</dbReference>